<dbReference type="GO" id="GO:0005524">
    <property type="term" value="F:ATP binding"/>
    <property type="evidence" value="ECO:0007669"/>
    <property type="project" value="UniProtKB-KW"/>
</dbReference>
<dbReference type="EnsemblMetazoa" id="XM_014393109.2">
    <property type="protein sequence ID" value="XP_014248595.1"/>
    <property type="gene ID" value="LOC106666152"/>
</dbReference>
<keyword evidence="9" id="KW-0067">ATP-binding</keyword>
<evidence type="ECO:0000256" key="8">
    <source>
        <dbReference type="ARBA" id="ARBA00022833"/>
    </source>
</evidence>
<dbReference type="GO" id="GO:0016787">
    <property type="term" value="F:hydrolase activity"/>
    <property type="evidence" value="ECO:0007669"/>
    <property type="project" value="UniProtKB-KW"/>
</dbReference>
<comment type="similarity">
    <text evidence="2">Belongs to the SNF2/RAD54 helicase family.</text>
</comment>
<dbReference type="InterPro" id="IPR052131">
    <property type="entry name" value="ATRX_domain-containing"/>
</dbReference>
<dbReference type="GO" id="GO:0008270">
    <property type="term" value="F:zinc ion binding"/>
    <property type="evidence" value="ECO:0007669"/>
    <property type="project" value="UniProtKB-KW"/>
</dbReference>
<dbReference type="KEGG" id="clec:106666152"/>
<dbReference type="GO" id="GO:0031490">
    <property type="term" value="F:chromatin DNA binding"/>
    <property type="evidence" value="ECO:0007669"/>
    <property type="project" value="TreeGrafter"/>
</dbReference>
<dbReference type="RefSeq" id="XP_014248595.1">
    <property type="nucleotide sequence ID" value="XM_014393109.2"/>
</dbReference>
<evidence type="ECO:0000259" key="14">
    <source>
        <dbReference type="PROSITE" id="PS51533"/>
    </source>
</evidence>
<keyword evidence="12" id="KW-0539">Nucleus</keyword>
<evidence type="ECO:0000313" key="15">
    <source>
        <dbReference type="EnsemblMetazoa" id="XP_014248595.1"/>
    </source>
</evidence>
<dbReference type="GO" id="GO:0006338">
    <property type="term" value="P:chromatin remodeling"/>
    <property type="evidence" value="ECO:0007669"/>
    <property type="project" value="TreeGrafter"/>
</dbReference>
<keyword evidence="5" id="KW-0227">DNA damage</keyword>
<dbReference type="GO" id="GO:0005721">
    <property type="term" value="C:pericentric heterochromatin"/>
    <property type="evidence" value="ECO:0007669"/>
    <property type="project" value="TreeGrafter"/>
</dbReference>
<dbReference type="Proteomes" id="UP000494040">
    <property type="component" value="Unassembled WGS sequence"/>
</dbReference>
<comment type="subcellular location">
    <subcellularLocation>
        <location evidence="1">Nucleus</location>
    </subcellularLocation>
</comment>
<dbReference type="GO" id="GO:0031297">
    <property type="term" value="P:replication fork processing"/>
    <property type="evidence" value="ECO:0007669"/>
    <property type="project" value="TreeGrafter"/>
</dbReference>
<organism evidence="15 16">
    <name type="scientific">Cimex lectularius</name>
    <name type="common">Bed bug</name>
    <name type="synonym">Acanthia lectularia</name>
    <dbReference type="NCBI Taxonomy" id="79782"/>
    <lineage>
        <taxon>Eukaryota</taxon>
        <taxon>Metazoa</taxon>
        <taxon>Ecdysozoa</taxon>
        <taxon>Arthropoda</taxon>
        <taxon>Hexapoda</taxon>
        <taxon>Insecta</taxon>
        <taxon>Pterygota</taxon>
        <taxon>Neoptera</taxon>
        <taxon>Paraneoptera</taxon>
        <taxon>Hemiptera</taxon>
        <taxon>Heteroptera</taxon>
        <taxon>Panheteroptera</taxon>
        <taxon>Cimicomorpha</taxon>
        <taxon>Cimicidae</taxon>
        <taxon>Cimex</taxon>
    </lineage>
</organism>
<reference evidence="15" key="1">
    <citation type="submission" date="2022-01" db="UniProtKB">
        <authorList>
            <consortium name="EnsemblMetazoa"/>
        </authorList>
    </citation>
    <scope>IDENTIFICATION</scope>
</reference>
<dbReference type="GO" id="GO:0006281">
    <property type="term" value="P:DNA repair"/>
    <property type="evidence" value="ECO:0007669"/>
    <property type="project" value="UniProtKB-KW"/>
</dbReference>
<feature type="domain" description="PHD-type" evidence="14">
    <location>
        <begin position="85"/>
        <end position="225"/>
    </location>
</feature>
<evidence type="ECO:0000256" key="2">
    <source>
        <dbReference type="ARBA" id="ARBA00007025"/>
    </source>
</evidence>
<dbReference type="PANTHER" id="PTHR46357">
    <property type="entry name" value="TRANSCRIPTIONAL REGULATOR ATRX"/>
    <property type="match status" value="1"/>
</dbReference>
<keyword evidence="7" id="KW-0378">Hydrolase</keyword>
<sequence length="458" mass="52737">MEIDPFSMLEISLHEDVPNGEEEGIQVNVDPSYMDDGESDFAVVKEEEMDDSGMASYAMEMVIKNGNKLAVISPEEEAYRKKLYKTMNIVLRKRLHCTVCDAHIGCYLDLNLEEIEHPLLKVLSCARCTFTYKHIDFPLTPDGKDVRCRWCTKPSSEDSPLRFCKFCPFAFCEMCIYRNLPLDELSRNKGVWMCIVCNMSELWPSRAVLWALIAQIQFNQSREGVEKWEGDVSQCCKSNKGKAGKSMSKIEEDKRTNGHGFPGLGLGNIRDRNIFGRMLGYHDNKKTTVIMPDPNSKSSVMRSIHTAEKIERPRPLPASKYETHWLKDKIDTICTTLLALNKNLKRVSESLPDVDDKFNIKSKMISITSLLNIGSNQITMYTKELENEWKKVLETKSYKIVKKGLLRRNPVPYRRTSAITKTFELSPVDRLYMEKYNIKPCYVKLNRVDKFEVINIDD</sequence>
<evidence type="ECO:0000256" key="6">
    <source>
        <dbReference type="ARBA" id="ARBA00022771"/>
    </source>
</evidence>
<dbReference type="GO" id="GO:0010468">
    <property type="term" value="P:regulation of gene expression"/>
    <property type="evidence" value="ECO:0007669"/>
    <property type="project" value="UniProtKB-ARBA"/>
</dbReference>
<name>A0A8I6RV35_CIMLE</name>
<evidence type="ECO:0000256" key="11">
    <source>
        <dbReference type="ARBA" id="ARBA00023204"/>
    </source>
</evidence>
<dbReference type="AlphaFoldDB" id="A0A8I6RV35"/>
<evidence type="ECO:0000256" key="3">
    <source>
        <dbReference type="ARBA" id="ARBA00022723"/>
    </source>
</evidence>
<dbReference type="GO" id="GO:0003678">
    <property type="term" value="F:DNA helicase activity"/>
    <property type="evidence" value="ECO:0007669"/>
    <property type="project" value="UniProtKB-EC"/>
</dbReference>
<evidence type="ECO:0000256" key="4">
    <source>
        <dbReference type="ARBA" id="ARBA00022741"/>
    </source>
</evidence>
<dbReference type="PANTHER" id="PTHR46357:SF1">
    <property type="entry name" value="TRANSCRIPTIONAL REGULATOR ATRX"/>
    <property type="match status" value="1"/>
</dbReference>
<evidence type="ECO:0000256" key="9">
    <source>
        <dbReference type="ARBA" id="ARBA00022840"/>
    </source>
</evidence>
<dbReference type="InterPro" id="IPR011011">
    <property type="entry name" value="Znf_FYVE_PHD"/>
</dbReference>
<protein>
    <recommendedName>
        <fullName evidence="14">PHD-type domain-containing protein</fullName>
    </recommendedName>
</protein>
<accession>A0A8I6RV35</accession>
<evidence type="ECO:0000313" key="16">
    <source>
        <dbReference type="Proteomes" id="UP000494040"/>
    </source>
</evidence>
<evidence type="ECO:0000256" key="12">
    <source>
        <dbReference type="ARBA" id="ARBA00023242"/>
    </source>
</evidence>
<evidence type="ECO:0000256" key="13">
    <source>
        <dbReference type="ARBA" id="ARBA00047995"/>
    </source>
</evidence>
<keyword evidence="11" id="KW-0234">DNA repair</keyword>
<keyword evidence="4" id="KW-0547">Nucleotide-binding</keyword>
<dbReference type="InterPro" id="IPR025766">
    <property type="entry name" value="ADD"/>
</dbReference>
<keyword evidence="10" id="KW-0238">DNA-binding</keyword>
<evidence type="ECO:0000256" key="10">
    <source>
        <dbReference type="ARBA" id="ARBA00023125"/>
    </source>
</evidence>
<keyword evidence="6" id="KW-0863">Zinc-finger</keyword>
<proteinExistence type="inferred from homology"/>
<evidence type="ECO:0000256" key="5">
    <source>
        <dbReference type="ARBA" id="ARBA00022763"/>
    </source>
</evidence>
<keyword evidence="8" id="KW-0862">Zinc</keyword>
<evidence type="ECO:0000256" key="1">
    <source>
        <dbReference type="ARBA" id="ARBA00004123"/>
    </source>
</evidence>
<dbReference type="SUPFAM" id="SSF57903">
    <property type="entry name" value="FYVE/PHD zinc finger"/>
    <property type="match status" value="1"/>
</dbReference>
<dbReference type="OrthoDB" id="6631401at2759"/>
<comment type="catalytic activity">
    <reaction evidence="13">
        <text>ATP + H2O = ADP + phosphate + H(+)</text>
        <dbReference type="Rhea" id="RHEA:13065"/>
        <dbReference type="ChEBI" id="CHEBI:15377"/>
        <dbReference type="ChEBI" id="CHEBI:15378"/>
        <dbReference type="ChEBI" id="CHEBI:30616"/>
        <dbReference type="ChEBI" id="CHEBI:43474"/>
        <dbReference type="ChEBI" id="CHEBI:456216"/>
        <dbReference type="EC" id="3.6.4.12"/>
    </reaction>
</comment>
<dbReference type="PROSITE" id="PS51533">
    <property type="entry name" value="ADD"/>
    <property type="match status" value="1"/>
</dbReference>
<keyword evidence="3" id="KW-0479">Metal-binding</keyword>
<dbReference type="GeneID" id="106666152"/>
<keyword evidence="16" id="KW-1185">Reference proteome</keyword>
<evidence type="ECO:0000256" key="7">
    <source>
        <dbReference type="ARBA" id="ARBA00022801"/>
    </source>
</evidence>
<dbReference type="GO" id="GO:0005634">
    <property type="term" value="C:nucleus"/>
    <property type="evidence" value="ECO:0007669"/>
    <property type="project" value="UniProtKB-SubCell"/>
</dbReference>